<name>A0A1M4TT26_9BACT</name>
<protein>
    <submittedName>
        <fullName evidence="1">Uncharacterized protein</fullName>
    </submittedName>
</protein>
<gene>
    <name evidence="1" type="ORF">SAMN02745206_00368</name>
</gene>
<dbReference type="Proteomes" id="UP000184076">
    <property type="component" value="Unassembled WGS sequence"/>
</dbReference>
<dbReference type="RefSeq" id="WP_073036396.1">
    <property type="nucleotide sequence ID" value="NZ_FQVB01000004.1"/>
</dbReference>
<dbReference type="AlphaFoldDB" id="A0A1M4TT26"/>
<reference evidence="2" key="1">
    <citation type="submission" date="2016-11" db="EMBL/GenBank/DDBJ databases">
        <authorList>
            <person name="Varghese N."/>
            <person name="Submissions S."/>
        </authorList>
    </citation>
    <scope>NUCLEOTIDE SEQUENCE [LARGE SCALE GENOMIC DNA]</scope>
    <source>
        <strain evidence="2">DSM 9756</strain>
    </source>
</reference>
<proteinExistence type="predicted"/>
<evidence type="ECO:0000313" key="2">
    <source>
        <dbReference type="Proteomes" id="UP000184076"/>
    </source>
</evidence>
<sequence length="63" mass="6970">MADHMECMCQDCGISSHFLVTDLSYDEAGPGERRLVQNLFCPECGGQLFVVGRVGEEPNYRTG</sequence>
<accession>A0A1M4TT26</accession>
<organism evidence="1 2">
    <name type="scientific">Desulfacinum infernum DSM 9756</name>
    <dbReference type="NCBI Taxonomy" id="1121391"/>
    <lineage>
        <taxon>Bacteria</taxon>
        <taxon>Pseudomonadati</taxon>
        <taxon>Thermodesulfobacteriota</taxon>
        <taxon>Syntrophobacteria</taxon>
        <taxon>Syntrophobacterales</taxon>
        <taxon>Syntrophobacteraceae</taxon>
        <taxon>Desulfacinum</taxon>
    </lineage>
</organism>
<keyword evidence="2" id="KW-1185">Reference proteome</keyword>
<evidence type="ECO:0000313" key="1">
    <source>
        <dbReference type="EMBL" id="SHE47535.1"/>
    </source>
</evidence>
<dbReference type="OrthoDB" id="9807246at2"/>
<dbReference type="EMBL" id="FQVB01000004">
    <property type="protein sequence ID" value="SHE47535.1"/>
    <property type="molecule type" value="Genomic_DNA"/>
</dbReference>